<dbReference type="Gene3D" id="1.10.10.10">
    <property type="entry name" value="Winged helix-like DNA-binding domain superfamily/Winged helix DNA-binding domain"/>
    <property type="match status" value="1"/>
</dbReference>
<keyword evidence="1" id="KW-0238">DNA-binding</keyword>
<proteinExistence type="predicted"/>
<comment type="caution">
    <text evidence="3">The sequence shown here is derived from an EMBL/GenBank/DDBJ whole genome shotgun (WGS) entry which is preliminary data.</text>
</comment>
<feature type="domain" description="OmpR/PhoB-type" evidence="2">
    <location>
        <begin position="6"/>
        <end position="47"/>
    </location>
</feature>
<gene>
    <name evidence="3" type="ORF">U2F25_15475</name>
</gene>
<keyword evidence="4" id="KW-1185">Reference proteome</keyword>
<dbReference type="Proteomes" id="UP001290101">
    <property type="component" value="Unassembled WGS sequence"/>
</dbReference>
<dbReference type="EMBL" id="JAXOTQ010000017">
    <property type="protein sequence ID" value="MDZ5490850.1"/>
    <property type="molecule type" value="Genomic_DNA"/>
</dbReference>
<evidence type="ECO:0000313" key="4">
    <source>
        <dbReference type="Proteomes" id="UP001290101"/>
    </source>
</evidence>
<dbReference type="InterPro" id="IPR016032">
    <property type="entry name" value="Sig_transdc_resp-reg_C-effctor"/>
</dbReference>
<dbReference type="RefSeq" id="WP_322440917.1">
    <property type="nucleotide sequence ID" value="NZ_JAXOTQ010000017.1"/>
</dbReference>
<protein>
    <submittedName>
        <fullName evidence="3">Winged helix-turn-helix domain-containing protein</fullName>
    </submittedName>
</protein>
<reference evidence="3 4" key="1">
    <citation type="submission" date="2023-12" db="EMBL/GenBank/DDBJ databases">
        <title>Micromonospora sp. nov., isolated from Atacama Desert.</title>
        <authorList>
            <person name="Carro L."/>
            <person name="Golinska P."/>
            <person name="Klenk H.-P."/>
            <person name="Goodfellow M."/>
        </authorList>
    </citation>
    <scope>NUCLEOTIDE SEQUENCE [LARGE SCALE GENOMIC DNA]</scope>
    <source>
        <strain evidence="3 4">4G53</strain>
    </source>
</reference>
<organism evidence="3 4">
    <name type="scientific">Micromonospora sicca</name>
    <dbReference type="NCBI Taxonomy" id="2202420"/>
    <lineage>
        <taxon>Bacteria</taxon>
        <taxon>Bacillati</taxon>
        <taxon>Actinomycetota</taxon>
        <taxon>Actinomycetes</taxon>
        <taxon>Micromonosporales</taxon>
        <taxon>Micromonosporaceae</taxon>
        <taxon>Micromonospora</taxon>
    </lineage>
</organism>
<dbReference type="InterPro" id="IPR001867">
    <property type="entry name" value="OmpR/PhoB-type_DNA-bd"/>
</dbReference>
<dbReference type="SUPFAM" id="SSF46894">
    <property type="entry name" value="C-terminal effector domain of the bipartite response regulators"/>
    <property type="match status" value="1"/>
</dbReference>
<evidence type="ECO:0000256" key="1">
    <source>
        <dbReference type="ARBA" id="ARBA00023125"/>
    </source>
</evidence>
<dbReference type="InterPro" id="IPR036388">
    <property type="entry name" value="WH-like_DNA-bd_sf"/>
</dbReference>
<evidence type="ECO:0000259" key="2">
    <source>
        <dbReference type="Pfam" id="PF00486"/>
    </source>
</evidence>
<evidence type="ECO:0000313" key="3">
    <source>
        <dbReference type="EMBL" id="MDZ5490850.1"/>
    </source>
</evidence>
<accession>A0ABU5JE31</accession>
<dbReference type="Pfam" id="PF00486">
    <property type="entry name" value="Trans_reg_C"/>
    <property type="match status" value="1"/>
</dbReference>
<name>A0ABU5JE31_9ACTN</name>
<sequence>MFRGETEIDLSAREFDIPALLLTRAGQCVIRYQILDELWDGEADIRSNGSSSTPPTTCSPPAPACQLEECLPRAEYWDVPVGEQTEQTAPASVMRFVDGV</sequence>